<dbReference type="Proteomes" id="UP000001062">
    <property type="component" value="Chromosome"/>
</dbReference>
<dbReference type="RefSeq" id="WP_013660504.1">
    <property type="nucleotide sequence ID" value="NC_015276.1"/>
</dbReference>
<dbReference type="STRING" id="717774.Marme_1326"/>
<name>F2JWC6_MARM1</name>
<accession>F2JWC6</accession>
<proteinExistence type="predicted"/>
<keyword evidence="2" id="KW-1185">Reference proteome</keyword>
<reference evidence="1 2" key="1">
    <citation type="journal article" date="2012" name="Stand. Genomic Sci.">
        <title>Complete genome sequence of the melanogenic marine bacterium Marinomonas mediterranea type strain (MMB-1(T)).</title>
        <authorList>
            <person name="Lucas-Elio P."/>
            <person name="Goodwin L."/>
            <person name="Woyke T."/>
            <person name="Pitluck S."/>
            <person name="Nolan M."/>
            <person name="Kyrpides N.C."/>
            <person name="Detter J.C."/>
            <person name="Copeland A."/>
            <person name="Teshima H."/>
            <person name="Bruce D."/>
            <person name="Detter C."/>
            <person name="Tapia R."/>
            <person name="Han S."/>
            <person name="Land M.L."/>
            <person name="Ivanova N."/>
            <person name="Mikhailova N."/>
            <person name="Johnston A.W."/>
            <person name="Sanchez-Amat A."/>
        </authorList>
    </citation>
    <scope>NUCLEOTIDE SEQUENCE [LARGE SCALE GENOMIC DNA]</scope>
    <source>
        <strain evidence="2">ATCC 700492 / JCM 21426 / NBRC 103028 / MMB-1</strain>
    </source>
</reference>
<organism evidence="1 2">
    <name type="scientific">Marinomonas mediterranea (strain ATCC 700492 / JCM 21426 / NBRC 103028 / MMB-1)</name>
    <dbReference type="NCBI Taxonomy" id="717774"/>
    <lineage>
        <taxon>Bacteria</taxon>
        <taxon>Pseudomonadati</taxon>
        <taxon>Pseudomonadota</taxon>
        <taxon>Gammaproteobacteria</taxon>
        <taxon>Oceanospirillales</taxon>
        <taxon>Oceanospirillaceae</taxon>
        <taxon>Marinomonas</taxon>
    </lineage>
</organism>
<protein>
    <submittedName>
        <fullName evidence="1">Uncharacterized protein</fullName>
    </submittedName>
</protein>
<evidence type="ECO:0000313" key="2">
    <source>
        <dbReference type="Proteomes" id="UP000001062"/>
    </source>
</evidence>
<dbReference type="HOGENOM" id="CLU_1188821_0_0_6"/>
<dbReference type="AlphaFoldDB" id="F2JWC6"/>
<sequence length="233" mass="26539" precursor="true">MLRLEIILIAAGLAFLFSVALAISIMRWRKKQRTLQLEANNLLLKRCYRIDELLSVLSDRYIPITTKLVLVNYVLESMVTVKSLPNSIALIEKQEEYIGLRKELMYAEQATKKEKVVAQAELVRVQGALKALITLVKAFASNKTIDMASAKQQLTMIRYGYLLAHCDMLMKEARDDLDLDKKARALEKYRTALAEMETVSFVPESNSVINTLKNRIQAIEGILFKKKQNEDNG</sequence>
<dbReference type="PATRIC" id="fig|717774.3.peg.1374"/>
<dbReference type="KEGG" id="mme:Marme_1326"/>
<dbReference type="OrthoDB" id="6101862at2"/>
<dbReference type="EMBL" id="CP002583">
    <property type="protein sequence ID" value="ADZ90599.1"/>
    <property type="molecule type" value="Genomic_DNA"/>
</dbReference>
<evidence type="ECO:0000313" key="1">
    <source>
        <dbReference type="EMBL" id="ADZ90599.1"/>
    </source>
</evidence>
<gene>
    <name evidence="1" type="ordered locus">Marme_1326</name>
</gene>